<gene>
    <name evidence="1" type="ORF">MLD38_000351</name>
</gene>
<sequence>MIADNNPNGNTVADVQQVPAAHTENASGDFQDIQIENRVPSLYKKRHPIDQVIGSLHTGVRTRNTASLYCEHSAFISQDEPQGIDDALDDPNWILAMQEELNQFERNKVWSLVPRPNDRSIIGTKWVYRNILDESGNVIRNKARLVAKGYSQEEGIDYDETFAPVARLEAIRLLLAYACYNNIAATVGC</sequence>
<evidence type="ECO:0000313" key="2">
    <source>
        <dbReference type="Proteomes" id="UP001057402"/>
    </source>
</evidence>
<accession>A0ACB9SA88</accession>
<dbReference type="EMBL" id="CM042880">
    <property type="protein sequence ID" value="KAI4387969.1"/>
    <property type="molecule type" value="Genomic_DNA"/>
</dbReference>
<reference evidence="2" key="1">
    <citation type="journal article" date="2023" name="Front. Plant Sci.">
        <title>Chromosomal-level genome assembly of Melastoma candidum provides insights into trichome evolution.</title>
        <authorList>
            <person name="Zhong Y."/>
            <person name="Wu W."/>
            <person name="Sun C."/>
            <person name="Zou P."/>
            <person name="Liu Y."/>
            <person name="Dai S."/>
            <person name="Zhou R."/>
        </authorList>
    </citation>
    <scope>NUCLEOTIDE SEQUENCE [LARGE SCALE GENOMIC DNA]</scope>
</reference>
<proteinExistence type="predicted"/>
<keyword evidence="2" id="KW-1185">Reference proteome</keyword>
<name>A0ACB9SA88_9MYRT</name>
<evidence type="ECO:0000313" key="1">
    <source>
        <dbReference type="EMBL" id="KAI4387969.1"/>
    </source>
</evidence>
<comment type="caution">
    <text evidence="1">The sequence shown here is derived from an EMBL/GenBank/DDBJ whole genome shotgun (WGS) entry which is preliminary data.</text>
</comment>
<dbReference type="Proteomes" id="UP001057402">
    <property type="component" value="Chromosome 1"/>
</dbReference>
<protein>
    <submittedName>
        <fullName evidence="1">Uncharacterized protein</fullName>
    </submittedName>
</protein>
<organism evidence="1 2">
    <name type="scientific">Melastoma candidum</name>
    <dbReference type="NCBI Taxonomy" id="119954"/>
    <lineage>
        <taxon>Eukaryota</taxon>
        <taxon>Viridiplantae</taxon>
        <taxon>Streptophyta</taxon>
        <taxon>Embryophyta</taxon>
        <taxon>Tracheophyta</taxon>
        <taxon>Spermatophyta</taxon>
        <taxon>Magnoliopsida</taxon>
        <taxon>eudicotyledons</taxon>
        <taxon>Gunneridae</taxon>
        <taxon>Pentapetalae</taxon>
        <taxon>rosids</taxon>
        <taxon>malvids</taxon>
        <taxon>Myrtales</taxon>
        <taxon>Melastomataceae</taxon>
        <taxon>Melastomatoideae</taxon>
        <taxon>Melastomateae</taxon>
        <taxon>Melastoma</taxon>
    </lineage>
</organism>